<dbReference type="CDD" id="cd01991">
    <property type="entry name" value="Asn_synthase_B_C"/>
    <property type="match status" value="1"/>
</dbReference>
<dbReference type="Pfam" id="PF00733">
    <property type="entry name" value="Asn_synthase"/>
    <property type="match status" value="1"/>
</dbReference>
<dbReference type="InterPro" id="IPR006426">
    <property type="entry name" value="Asn_synth_AEB"/>
</dbReference>
<comment type="similarity">
    <text evidence="1">Belongs to the asparagine synthetase family.</text>
</comment>
<comment type="caution">
    <text evidence="8">The sequence shown here is derived from an EMBL/GenBank/DDBJ whole genome shotgun (WGS) entry which is preliminary data.</text>
</comment>
<dbReference type="EC" id="6.3.5.4" evidence="5"/>
<dbReference type="InterPro" id="IPR017932">
    <property type="entry name" value="GATase_2_dom"/>
</dbReference>
<dbReference type="EMBL" id="JAPVER010000018">
    <property type="protein sequence ID" value="MCZ3364273.1"/>
    <property type="molecule type" value="Genomic_DNA"/>
</dbReference>
<gene>
    <name evidence="9" type="ORF">O3H35_05200</name>
    <name evidence="8" type="ORF">O3H54_00120</name>
</gene>
<accession>A0A9E5DIL1</accession>
<reference evidence="8" key="1">
    <citation type="submission" date="2022-12" db="EMBL/GenBank/DDBJ databases">
        <title>Reclassification of two methanogenic archaea species isolated from the Kolyma lowland permafrost.</title>
        <authorList>
            <person name="Trubitsyn V.E."/>
            <person name="Rivkina E.M."/>
            <person name="Shcherbakova V.A."/>
        </authorList>
    </citation>
    <scope>NUCLEOTIDE SEQUENCE</scope>
    <source>
        <strain evidence="8">M2</strain>
        <strain evidence="9">MK4</strain>
    </source>
</reference>
<feature type="binding site" evidence="6">
    <location>
        <position position="98"/>
    </location>
    <ligand>
        <name>L-glutamine</name>
        <dbReference type="ChEBI" id="CHEBI:58359"/>
    </ligand>
</feature>
<evidence type="ECO:0000313" key="10">
    <source>
        <dbReference type="Proteomes" id="UP001068021"/>
    </source>
</evidence>
<dbReference type="InterPro" id="IPR001962">
    <property type="entry name" value="Asn_synthase"/>
</dbReference>
<sequence>MSAITGIFYRDGRKIDPELIKNMNARLSHRGPDGSAVWCEGSVALGHQMLWTTPESLHEKLPFEDDESGLVITADARIDNRDELSKELDIEDKEEVSDSYFILKAYSMWGEDCPDKLLGDFAFAIWDKNEEKLFCARDHMGVKPFYYYLDDDMFVFGTEIKALFCVPGVPRELNEKKVALFLMRDSQDQELTFYENVKSLPSAHSFTLNKYKIVKEKYWKLDPNLNLIMDSEEEYAKTFRDIFAEAVRCRLRSHFPLGFELSGGLDSSSIVCITKKILSENEDINLKINTFSQIFDETPESDERFFIKKVIDKHEIKANFVNVDFISPLEDIKTVLWYQDQPFYTPHITKLVKFYQKINEESIKIVLSGQGGDQIVSHGNNYLRELALTFSWKELIKEINGRSSNSHENKFKILLEKIIFPSVPYDLKKLIKLFLRKNEDLFINEDYLKSLGIDNVDYNESLKQFSSKKYHYHAINDAYDKTVFETTDRLVACSDIELRYPFYDKRLIEFCYALPTEMKLKCGWSRYILRIAMEDILPTEIQWRYNKTDLRPTYEKNFLLFEKSTLKKIIYDDNSIIKSYVNLKELQNIFERYNGNNHDLFEIWLVVLLYLWFLLQQKYLIN</sequence>
<dbReference type="PANTHER" id="PTHR43284:SF1">
    <property type="entry name" value="ASPARAGINE SYNTHETASE"/>
    <property type="match status" value="1"/>
</dbReference>
<keyword evidence="3 5" id="KW-0067">ATP-binding</keyword>
<proteinExistence type="inferred from homology"/>
<dbReference type="PIRSF" id="PIRSF001589">
    <property type="entry name" value="Asn_synthetase_glu-h"/>
    <property type="match status" value="1"/>
</dbReference>
<evidence type="ECO:0000256" key="3">
    <source>
        <dbReference type="ARBA" id="ARBA00022840"/>
    </source>
</evidence>
<dbReference type="Proteomes" id="UP001074446">
    <property type="component" value="Unassembled WGS sequence"/>
</dbReference>
<name>A0A9E5DIL1_9EURY</name>
<dbReference type="PANTHER" id="PTHR43284">
    <property type="entry name" value="ASPARAGINE SYNTHETASE (GLUTAMINE-HYDROLYZING)"/>
    <property type="match status" value="1"/>
</dbReference>
<dbReference type="GO" id="GO:0004066">
    <property type="term" value="F:asparagine synthase (glutamine-hydrolyzing) activity"/>
    <property type="evidence" value="ECO:0007669"/>
    <property type="project" value="UniProtKB-EC"/>
</dbReference>
<keyword evidence="2 5" id="KW-0547">Nucleotide-binding</keyword>
<dbReference type="Pfam" id="PF13537">
    <property type="entry name" value="GATase_7"/>
    <property type="match status" value="1"/>
</dbReference>
<dbReference type="InterPro" id="IPR033738">
    <property type="entry name" value="AsnB_N"/>
</dbReference>
<dbReference type="CDD" id="cd00712">
    <property type="entry name" value="AsnB"/>
    <property type="match status" value="1"/>
</dbReference>
<dbReference type="AlphaFoldDB" id="A0A9E5DIL1"/>
<keyword evidence="10" id="KW-1185">Reference proteome</keyword>
<protein>
    <recommendedName>
        <fullName evidence="5">Putative asparagine synthetase [glutamine-hydrolyzing]</fullName>
        <ecNumber evidence="5">6.3.5.4</ecNumber>
    </recommendedName>
</protein>
<dbReference type="NCBIfam" id="NF033535">
    <property type="entry name" value="lass_lactam_cya"/>
    <property type="match status" value="1"/>
</dbReference>
<dbReference type="NCBIfam" id="TIGR01536">
    <property type="entry name" value="asn_synth_AEB"/>
    <property type="match status" value="1"/>
</dbReference>
<dbReference type="GO" id="GO:0006529">
    <property type="term" value="P:asparagine biosynthetic process"/>
    <property type="evidence" value="ECO:0007669"/>
    <property type="project" value="InterPro"/>
</dbReference>
<comment type="catalytic activity">
    <reaction evidence="5">
        <text>L-aspartate + L-glutamine + ATP + H2O = L-asparagine + L-glutamate + AMP + diphosphate + H(+)</text>
        <dbReference type="Rhea" id="RHEA:12228"/>
        <dbReference type="ChEBI" id="CHEBI:15377"/>
        <dbReference type="ChEBI" id="CHEBI:15378"/>
        <dbReference type="ChEBI" id="CHEBI:29985"/>
        <dbReference type="ChEBI" id="CHEBI:29991"/>
        <dbReference type="ChEBI" id="CHEBI:30616"/>
        <dbReference type="ChEBI" id="CHEBI:33019"/>
        <dbReference type="ChEBI" id="CHEBI:58048"/>
        <dbReference type="ChEBI" id="CHEBI:58359"/>
        <dbReference type="ChEBI" id="CHEBI:456215"/>
        <dbReference type="EC" id="6.3.5.4"/>
    </reaction>
</comment>
<organism evidence="8 10">
    <name type="scientific">Methanobacterium veterum</name>
    <dbReference type="NCBI Taxonomy" id="408577"/>
    <lineage>
        <taxon>Archaea</taxon>
        <taxon>Methanobacteriati</taxon>
        <taxon>Methanobacteriota</taxon>
        <taxon>Methanomada group</taxon>
        <taxon>Methanobacteria</taxon>
        <taxon>Methanobacteriales</taxon>
        <taxon>Methanobacteriaceae</taxon>
        <taxon>Methanobacterium</taxon>
    </lineage>
</organism>
<evidence type="ECO:0000259" key="7">
    <source>
        <dbReference type="PROSITE" id="PS51278"/>
    </source>
</evidence>
<evidence type="ECO:0000256" key="2">
    <source>
        <dbReference type="ARBA" id="ARBA00022741"/>
    </source>
</evidence>
<evidence type="ECO:0000256" key="6">
    <source>
        <dbReference type="PIRSR" id="PIRSR001589-2"/>
    </source>
</evidence>
<dbReference type="Gene3D" id="3.60.20.10">
    <property type="entry name" value="Glutamine Phosphoribosylpyrophosphate, subunit 1, domain 1"/>
    <property type="match status" value="1"/>
</dbReference>
<dbReference type="SUPFAM" id="SSF52402">
    <property type="entry name" value="Adenine nucleotide alpha hydrolases-like"/>
    <property type="match status" value="1"/>
</dbReference>
<dbReference type="InterPro" id="IPR029055">
    <property type="entry name" value="Ntn_hydrolases_N"/>
</dbReference>
<evidence type="ECO:0000256" key="5">
    <source>
        <dbReference type="PIRNR" id="PIRNR001589"/>
    </source>
</evidence>
<dbReference type="EMBL" id="JAPVES010000030">
    <property type="protein sequence ID" value="MCZ3372020.1"/>
    <property type="molecule type" value="Genomic_DNA"/>
</dbReference>
<dbReference type="SUPFAM" id="SSF56235">
    <property type="entry name" value="N-terminal nucleophile aminohydrolases (Ntn hydrolases)"/>
    <property type="match status" value="1"/>
</dbReference>
<evidence type="ECO:0000313" key="9">
    <source>
        <dbReference type="EMBL" id="MCZ3372020.1"/>
    </source>
</evidence>
<evidence type="ECO:0000313" key="8">
    <source>
        <dbReference type="EMBL" id="MCZ3364273.1"/>
    </source>
</evidence>
<dbReference type="InterPro" id="IPR051786">
    <property type="entry name" value="ASN_synthetase/amidase"/>
</dbReference>
<feature type="binding site" evidence="6">
    <location>
        <begin position="368"/>
        <end position="369"/>
    </location>
    <ligand>
        <name>ATP</name>
        <dbReference type="ChEBI" id="CHEBI:30616"/>
    </ligand>
</feature>
<dbReference type="Gene3D" id="3.40.50.620">
    <property type="entry name" value="HUPs"/>
    <property type="match status" value="2"/>
</dbReference>
<keyword evidence="4" id="KW-0315">Glutamine amidotransferase</keyword>
<dbReference type="GO" id="GO:0005524">
    <property type="term" value="F:ATP binding"/>
    <property type="evidence" value="ECO:0007669"/>
    <property type="project" value="UniProtKB-KW"/>
</dbReference>
<evidence type="ECO:0000256" key="1">
    <source>
        <dbReference type="ARBA" id="ARBA00005752"/>
    </source>
</evidence>
<dbReference type="Proteomes" id="UP001068021">
    <property type="component" value="Unassembled WGS sequence"/>
</dbReference>
<evidence type="ECO:0000256" key="4">
    <source>
        <dbReference type="ARBA" id="ARBA00022962"/>
    </source>
</evidence>
<dbReference type="InterPro" id="IPR014729">
    <property type="entry name" value="Rossmann-like_a/b/a_fold"/>
</dbReference>
<feature type="domain" description="Glutamine amidotransferase type-2" evidence="7">
    <location>
        <begin position="2"/>
        <end position="211"/>
    </location>
</feature>
<dbReference type="RefSeq" id="WP_052375947.1">
    <property type="nucleotide sequence ID" value="NZ_JAPVER010000018.1"/>
</dbReference>
<dbReference type="PROSITE" id="PS51278">
    <property type="entry name" value="GATASE_TYPE_2"/>
    <property type="match status" value="1"/>
</dbReference>